<evidence type="ECO:0000313" key="3">
    <source>
        <dbReference type="Proteomes" id="UP001209570"/>
    </source>
</evidence>
<accession>A0AAD5Q904</accession>
<protein>
    <submittedName>
        <fullName evidence="2">Uncharacterized protein</fullName>
    </submittedName>
</protein>
<gene>
    <name evidence="2" type="ORF">P43SY_007613</name>
</gene>
<evidence type="ECO:0000256" key="1">
    <source>
        <dbReference type="SAM" id="Phobius"/>
    </source>
</evidence>
<keyword evidence="1" id="KW-0472">Membrane</keyword>
<feature type="transmembrane region" description="Helical" evidence="1">
    <location>
        <begin position="31"/>
        <end position="53"/>
    </location>
</feature>
<organism evidence="2 3">
    <name type="scientific">Pythium insidiosum</name>
    <name type="common">Pythiosis disease agent</name>
    <dbReference type="NCBI Taxonomy" id="114742"/>
    <lineage>
        <taxon>Eukaryota</taxon>
        <taxon>Sar</taxon>
        <taxon>Stramenopiles</taxon>
        <taxon>Oomycota</taxon>
        <taxon>Peronosporomycetes</taxon>
        <taxon>Pythiales</taxon>
        <taxon>Pythiaceae</taxon>
        <taxon>Pythium</taxon>
    </lineage>
</organism>
<comment type="caution">
    <text evidence="2">The sequence shown here is derived from an EMBL/GenBank/DDBJ whole genome shotgun (WGS) entry which is preliminary data.</text>
</comment>
<proteinExistence type="predicted"/>
<feature type="transmembrane region" description="Helical" evidence="1">
    <location>
        <begin position="65"/>
        <end position="83"/>
    </location>
</feature>
<reference evidence="2" key="1">
    <citation type="submission" date="2021-12" db="EMBL/GenBank/DDBJ databases">
        <title>Prjna785345.</title>
        <authorList>
            <person name="Rujirawat T."/>
            <person name="Krajaejun T."/>
        </authorList>
    </citation>
    <scope>NUCLEOTIDE SEQUENCE</scope>
    <source>
        <strain evidence="2">Pi057C3</strain>
    </source>
</reference>
<name>A0AAD5Q904_PYTIN</name>
<keyword evidence="1" id="KW-1133">Transmembrane helix</keyword>
<sequence length="93" mass="10439">MTRWRDPMHVLFSIAAATVQGATLFMRFAGLAFVWLGMALIFSVGGIFVYAIIPLVTETTVETTFHTLFTVTLLFNIYFNYALCIATNPCQSY</sequence>
<dbReference type="AlphaFoldDB" id="A0AAD5Q904"/>
<keyword evidence="1" id="KW-0812">Transmembrane</keyword>
<evidence type="ECO:0000313" key="2">
    <source>
        <dbReference type="EMBL" id="KAJ0401194.1"/>
    </source>
</evidence>
<dbReference type="Proteomes" id="UP001209570">
    <property type="component" value="Unassembled WGS sequence"/>
</dbReference>
<keyword evidence="3" id="KW-1185">Reference proteome</keyword>
<dbReference type="EMBL" id="JAKCXM010000134">
    <property type="protein sequence ID" value="KAJ0401194.1"/>
    <property type="molecule type" value="Genomic_DNA"/>
</dbReference>